<evidence type="ECO:0000313" key="4">
    <source>
        <dbReference type="Proteomes" id="UP001596065"/>
    </source>
</evidence>
<comment type="caution">
    <text evidence="3">The sequence shown here is derived from an EMBL/GenBank/DDBJ whole genome shotgun (WGS) entry which is preliminary data.</text>
</comment>
<keyword evidence="1" id="KW-0723">Serine/threonine-protein kinase</keyword>
<accession>A0ABW0WAQ3</accession>
<organism evidence="3 4">
    <name type="scientific">Streptomyces nogalater</name>
    <dbReference type="NCBI Taxonomy" id="38314"/>
    <lineage>
        <taxon>Bacteria</taxon>
        <taxon>Bacillati</taxon>
        <taxon>Actinomycetota</taxon>
        <taxon>Actinomycetes</taxon>
        <taxon>Kitasatosporales</taxon>
        <taxon>Streptomycetaceae</taxon>
        <taxon>Streptomyces</taxon>
    </lineage>
</organism>
<dbReference type="InterPro" id="IPR036890">
    <property type="entry name" value="HATPase_C_sf"/>
</dbReference>
<keyword evidence="4" id="KW-1185">Reference proteome</keyword>
<dbReference type="InterPro" id="IPR003594">
    <property type="entry name" value="HATPase_dom"/>
</dbReference>
<dbReference type="RefSeq" id="WP_344350664.1">
    <property type="nucleotide sequence ID" value="NZ_BAAASM010000037.1"/>
</dbReference>
<evidence type="ECO:0000256" key="1">
    <source>
        <dbReference type="ARBA" id="ARBA00022527"/>
    </source>
</evidence>
<dbReference type="SUPFAM" id="SSF55874">
    <property type="entry name" value="ATPase domain of HSP90 chaperone/DNA topoisomerase II/histidine kinase"/>
    <property type="match status" value="1"/>
</dbReference>
<evidence type="ECO:0000313" key="3">
    <source>
        <dbReference type="EMBL" id="MFC5655296.1"/>
    </source>
</evidence>
<keyword evidence="3" id="KW-0067">ATP-binding</keyword>
<keyword evidence="1" id="KW-0808">Transferase</keyword>
<dbReference type="GO" id="GO:0005524">
    <property type="term" value="F:ATP binding"/>
    <property type="evidence" value="ECO:0007669"/>
    <property type="project" value="UniProtKB-KW"/>
</dbReference>
<evidence type="ECO:0000259" key="2">
    <source>
        <dbReference type="Pfam" id="PF02518"/>
    </source>
</evidence>
<dbReference type="PANTHER" id="PTHR35526">
    <property type="entry name" value="ANTI-SIGMA-F FACTOR RSBW-RELATED"/>
    <property type="match status" value="1"/>
</dbReference>
<dbReference type="PANTHER" id="PTHR35526:SF3">
    <property type="entry name" value="ANTI-SIGMA-F FACTOR RSBW"/>
    <property type="match status" value="1"/>
</dbReference>
<keyword evidence="1" id="KW-0418">Kinase</keyword>
<sequence>MERRQLPQVRVVPRQTCAAPDARHFVVDVLKDWGLLGVLDDAATVVTELVTNAMRHTETPTIRIIVRRLPSDVVRLIVIDKSPDAWPALRTAGPFDTAGRGLAVVDAITKGWGCTRWPWEKYVWADLEVAKDA</sequence>
<dbReference type="Pfam" id="PF02518">
    <property type="entry name" value="HATPase_c"/>
    <property type="match status" value="1"/>
</dbReference>
<dbReference type="Proteomes" id="UP001596065">
    <property type="component" value="Unassembled WGS sequence"/>
</dbReference>
<proteinExistence type="predicted"/>
<dbReference type="EMBL" id="JBHSOE010000008">
    <property type="protein sequence ID" value="MFC5655296.1"/>
    <property type="molecule type" value="Genomic_DNA"/>
</dbReference>
<dbReference type="CDD" id="cd16936">
    <property type="entry name" value="HATPase_RsbW-like"/>
    <property type="match status" value="1"/>
</dbReference>
<feature type="domain" description="Histidine kinase/HSP90-like ATPase" evidence="2">
    <location>
        <begin position="40"/>
        <end position="113"/>
    </location>
</feature>
<dbReference type="InterPro" id="IPR050267">
    <property type="entry name" value="Anti-sigma-factor_SerPK"/>
</dbReference>
<gene>
    <name evidence="3" type="ORF">ACFP3J_07305</name>
</gene>
<reference evidence="4" key="1">
    <citation type="journal article" date="2019" name="Int. J. Syst. Evol. Microbiol.">
        <title>The Global Catalogue of Microorganisms (GCM) 10K type strain sequencing project: providing services to taxonomists for standard genome sequencing and annotation.</title>
        <authorList>
            <consortium name="The Broad Institute Genomics Platform"/>
            <consortium name="The Broad Institute Genome Sequencing Center for Infectious Disease"/>
            <person name="Wu L."/>
            <person name="Ma J."/>
        </authorList>
    </citation>
    <scope>NUCLEOTIDE SEQUENCE [LARGE SCALE GENOMIC DNA]</scope>
    <source>
        <strain evidence="4">KCTC 5701</strain>
    </source>
</reference>
<name>A0ABW0WAQ3_STRNO</name>
<protein>
    <submittedName>
        <fullName evidence="3">ATP-binding protein</fullName>
    </submittedName>
</protein>
<dbReference type="Gene3D" id="3.30.565.10">
    <property type="entry name" value="Histidine kinase-like ATPase, C-terminal domain"/>
    <property type="match status" value="1"/>
</dbReference>
<keyword evidence="3" id="KW-0547">Nucleotide-binding</keyword>